<proteinExistence type="predicted"/>
<sequence>MKNQVTVLYYTSNREDEKFETRIRKNLLKNCGDLPIVSVSQKPIDLGRNICVGVHENSYTSEFMQI</sequence>
<feature type="non-terminal residue" evidence="1">
    <location>
        <position position="66"/>
    </location>
</feature>
<accession>A0A0G1J0Y3</accession>
<evidence type="ECO:0000313" key="2">
    <source>
        <dbReference type="Proteomes" id="UP000034097"/>
    </source>
</evidence>
<comment type="caution">
    <text evidence="1">The sequence shown here is derived from an EMBL/GenBank/DDBJ whole genome shotgun (WGS) entry which is preliminary data.</text>
</comment>
<dbReference type="EMBL" id="LCHQ01000025">
    <property type="protein sequence ID" value="KKT37762.1"/>
    <property type="molecule type" value="Genomic_DNA"/>
</dbReference>
<dbReference type="Proteomes" id="UP000034097">
    <property type="component" value="Unassembled WGS sequence"/>
</dbReference>
<gene>
    <name evidence="1" type="ORF">UW26_C0025G0001</name>
</gene>
<evidence type="ECO:0000313" key="1">
    <source>
        <dbReference type="EMBL" id="KKT37762.1"/>
    </source>
</evidence>
<organism evidence="1 2">
    <name type="scientific">Candidatus Collierbacteria bacterium GW2011_GWF1_44_12</name>
    <dbReference type="NCBI Taxonomy" id="1618402"/>
    <lineage>
        <taxon>Bacteria</taxon>
        <taxon>Candidatus Collieribacteriota</taxon>
    </lineage>
</organism>
<protein>
    <submittedName>
        <fullName evidence="1">Uncharacterized protein</fullName>
    </submittedName>
</protein>
<dbReference type="AlphaFoldDB" id="A0A0G1J0Y3"/>
<name>A0A0G1J0Y3_9BACT</name>
<reference evidence="1 2" key="1">
    <citation type="journal article" date="2015" name="Nature">
        <title>rRNA introns, odd ribosomes, and small enigmatic genomes across a large radiation of phyla.</title>
        <authorList>
            <person name="Brown C.T."/>
            <person name="Hug L.A."/>
            <person name="Thomas B.C."/>
            <person name="Sharon I."/>
            <person name="Castelle C.J."/>
            <person name="Singh A."/>
            <person name="Wilkins M.J."/>
            <person name="Williams K.H."/>
            <person name="Banfield J.F."/>
        </authorList>
    </citation>
    <scope>NUCLEOTIDE SEQUENCE [LARGE SCALE GENOMIC DNA]</scope>
</reference>